<comment type="caution">
    <text evidence="2">The sequence shown here is derived from an EMBL/GenBank/DDBJ whole genome shotgun (WGS) entry which is preliminary data.</text>
</comment>
<protein>
    <recommendedName>
        <fullName evidence="1">DUF2241 domain-containing protein</fullName>
    </recommendedName>
</protein>
<dbReference type="AlphaFoldDB" id="A0A8I0GE97"/>
<evidence type="ECO:0000313" key="2">
    <source>
        <dbReference type="EMBL" id="MBD3689262.1"/>
    </source>
</evidence>
<dbReference type="PANTHER" id="PTHR39199:SF1">
    <property type="entry name" value="BLR5128 PROTEIN"/>
    <property type="match status" value="1"/>
</dbReference>
<proteinExistence type="predicted"/>
<dbReference type="EMBL" id="JACRUO010000001">
    <property type="protein sequence ID" value="MBD3689262.1"/>
    <property type="molecule type" value="Genomic_DNA"/>
</dbReference>
<accession>A0A8I0GE97</accession>
<dbReference type="Gene3D" id="3.30.2130.10">
    <property type="entry name" value="VC0802-like"/>
    <property type="match status" value="1"/>
</dbReference>
<evidence type="ECO:0000259" key="1">
    <source>
        <dbReference type="Pfam" id="PF10000"/>
    </source>
</evidence>
<gene>
    <name evidence="2" type="ORF">H8R10_03325</name>
</gene>
<dbReference type="SUPFAM" id="SSF55021">
    <property type="entry name" value="ACT-like"/>
    <property type="match status" value="1"/>
</dbReference>
<sequence length="136" mass="14733">MENIVDFDSALARLEPAVRGTYVYCDAEGLSADIVPFAVIAEAEGTCALIPLEQAREHDVAYSHEPLSRISLGINLSVKLQGLTGTVAQNLAAAQIPCNVISGMRHDHLFVPKHRAHDAMATLDRLSRQARGWAQS</sequence>
<dbReference type="RefSeq" id="WP_191071326.1">
    <property type="nucleotide sequence ID" value="NZ_CP060506.1"/>
</dbReference>
<dbReference type="PANTHER" id="PTHR39199">
    <property type="entry name" value="BLR5128 PROTEIN"/>
    <property type="match status" value="1"/>
</dbReference>
<dbReference type="InterPro" id="IPR045865">
    <property type="entry name" value="ACT-like_dom_sf"/>
</dbReference>
<keyword evidence="3" id="KW-1185">Reference proteome</keyword>
<feature type="domain" description="DUF2241" evidence="1">
    <location>
        <begin position="11"/>
        <end position="63"/>
    </location>
</feature>
<dbReference type="Pfam" id="PF10000">
    <property type="entry name" value="ACT_3"/>
    <property type="match status" value="1"/>
</dbReference>
<reference evidence="2 3" key="1">
    <citation type="submission" date="2020-08" db="EMBL/GenBank/DDBJ databases">
        <title>Winkia gen. nov., sp. nov., isolated from faeces of the Anser albifrons in China.</title>
        <authorList>
            <person name="Liu Q."/>
        </authorList>
    </citation>
    <scope>NUCLEOTIDE SEQUENCE [LARGE SCALE GENOMIC DNA]</scope>
    <source>
        <strain evidence="2 3">C62</strain>
    </source>
</reference>
<dbReference type="InterPro" id="IPR018717">
    <property type="entry name" value="DUF2241"/>
</dbReference>
<name>A0A8I0GE97_9ACTO</name>
<evidence type="ECO:0000313" key="3">
    <source>
        <dbReference type="Proteomes" id="UP000627538"/>
    </source>
</evidence>
<dbReference type="Proteomes" id="UP000627538">
    <property type="component" value="Unassembled WGS sequence"/>
</dbReference>
<organism evidence="2 3">
    <name type="scientific">Nanchangia anserum</name>
    <dbReference type="NCBI Taxonomy" id="2692125"/>
    <lineage>
        <taxon>Bacteria</taxon>
        <taxon>Bacillati</taxon>
        <taxon>Actinomycetota</taxon>
        <taxon>Actinomycetes</taxon>
        <taxon>Actinomycetales</taxon>
        <taxon>Actinomycetaceae</taxon>
        <taxon>Nanchangia</taxon>
    </lineage>
</organism>